<evidence type="ECO:0000259" key="3">
    <source>
        <dbReference type="Pfam" id="PF00171"/>
    </source>
</evidence>
<feature type="non-terminal residue" evidence="4">
    <location>
        <position position="1"/>
    </location>
</feature>
<name>F3FYM8_PSESX</name>
<feature type="non-terminal residue" evidence="4">
    <location>
        <position position="50"/>
    </location>
</feature>
<dbReference type="GO" id="GO:0004777">
    <property type="term" value="F:succinate-semialdehyde dehydrogenase (NAD+) activity"/>
    <property type="evidence" value="ECO:0007669"/>
    <property type="project" value="TreeGrafter"/>
</dbReference>
<dbReference type="PANTHER" id="PTHR43353:SF5">
    <property type="entry name" value="SUCCINATE-SEMIALDEHYDE DEHYDROGENASE, MITOCHONDRIAL"/>
    <property type="match status" value="1"/>
</dbReference>
<dbReference type="InterPro" id="IPR050740">
    <property type="entry name" value="Aldehyde_DH_Superfamily"/>
</dbReference>
<gene>
    <name evidence="4" type="ORF">PSYJA_42478</name>
</gene>
<dbReference type="Proteomes" id="UP000004471">
    <property type="component" value="Unassembled WGS sequence"/>
</dbReference>
<dbReference type="SUPFAM" id="SSF53720">
    <property type="entry name" value="ALDH-like"/>
    <property type="match status" value="1"/>
</dbReference>
<proteinExistence type="inferred from homology"/>
<dbReference type="HOGENOM" id="CLU_192566_0_0_6"/>
<dbReference type="PANTHER" id="PTHR43353">
    <property type="entry name" value="SUCCINATE-SEMIALDEHYDE DEHYDROGENASE, MITOCHONDRIAL"/>
    <property type="match status" value="1"/>
</dbReference>
<dbReference type="Pfam" id="PF00171">
    <property type="entry name" value="Aldedh"/>
    <property type="match status" value="1"/>
</dbReference>
<accession>F3FYM8</accession>
<evidence type="ECO:0000313" key="5">
    <source>
        <dbReference type="Proteomes" id="UP000004471"/>
    </source>
</evidence>
<dbReference type="InterPro" id="IPR016163">
    <property type="entry name" value="Ald_DH_C"/>
</dbReference>
<feature type="domain" description="Aldehyde dehydrogenase" evidence="3">
    <location>
        <begin position="1"/>
        <end position="49"/>
    </location>
</feature>
<dbReference type="Gene3D" id="3.40.309.10">
    <property type="entry name" value="Aldehyde Dehydrogenase, Chain A, domain 2"/>
    <property type="match status" value="1"/>
</dbReference>
<comment type="caution">
    <text evidence="4">The sequence shown here is derived from an EMBL/GenBank/DDBJ whole genome shotgun (WGS) entry which is preliminary data.</text>
</comment>
<organism evidence="4 5">
    <name type="scientific">Pseudomonas syringae pv. japonica str. M301072</name>
    <dbReference type="NCBI Taxonomy" id="629262"/>
    <lineage>
        <taxon>Bacteria</taxon>
        <taxon>Pseudomonadati</taxon>
        <taxon>Pseudomonadota</taxon>
        <taxon>Gammaproteobacteria</taxon>
        <taxon>Pseudomonadales</taxon>
        <taxon>Pseudomonadaceae</taxon>
        <taxon>Pseudomonas</taxon>
        <taxon>Pseudomonas syringae</taxon>
    </lineage>
</organism>
<reference evidence="4 5" key="1">
    <citation type="journal article" date="2011" name="PLoS Pathog.">
        <title>Dynamic evolution of pathogenicity revealed by sequencing and comparative genomics of 19 Pseudomonas syringae isolates.</title>
        <authorList>
            <person name="Baltrus D.A."/>
            <person name="Nishimura M.T."/>
            <person name="Romanchuk A."/>
            <person name="Chang J.H."/>
            <person name="Mukhtar M.S."/>
            <person name="Cherkis K."/>
            <person name="Roach J."/>
            <person name="Grant S.R."/>
            <person name="Jones C.D."/>
            <person name="Dangl J.L."/>
        </authorList>
    </citation>
    <scope>NUCLEOTIDE SEQUENCE [LARGE SCALE GENOMIC DNA]</scope>
    <source>
        <strain evidence="5">M301072PT</strain>
    </source>
</reference>
<protein>
    <submittedName>
        <fullName evidence="4">Succinic semialdehyde dehydrogenase</fullName>
    </submittedName>
</protein>
<comment type="similarity">
    <text evidence="1">Belongs to the aldehyde dehydrogenase family.</text>
</comment>
<dbReference type="AlphaFoldDB" id="F3FYM8"/>
<dbReference type="InterPro" id="IPR015590">
    <property type="entry name" value="Aldehyde_DH_dom"/>
</dbReference>
<dbReference type="InterPro" id="IPR016161">
    <property type="entry name" value="Ald_DH/histidinol_DH"/>
</dbReference>
<evidence type="ECO:0000256" key="1">
    <source>
        <dbReference type="ARBA" id="ARBA00009986"/>
    </source>
</evidence>
<dbReference type="EMBL" id="AEAH01003486">
    <property type="protein sequence ID" value="EGH35320.1"/>
    <property type="molecule type" value="Genomic_DNA"/>
</dbReference>
<keyword evidence="2" id="KW-0560">Oxidoreductase</keyword>
<evidence type="ECO:0000313" key="4">
    <source>
        <dbReference type="EMBL" id="EGH35320.1"/>
    </source>
</evidence>
<dbReference type="GO" id="GO:0009450">
    <property type="term" value="P:gamma-aminobutyric acid catabolic process"/>
    <property type="evidence" value="ECO:0007669"/>
    <property type="project" value="TreeGrafter"/>
</dbReference>
<evidence type="ECO:0000256" key="2">
    <source>
        <dbReference type="ARBA" id="ARBA00023002"/>
    </source>
</evidence>
<sequence>QTCVCANRILVQNGIYDRFAARLVEEVSKLKVGNGLEEGVTIGPLINPAA</sequence>